<dbReference type="AlphaFoldDB" id="A0AAV3Z8B2"/>
<reference evidence="1 2" key="1">
    <citation type="journal article" date="2021" name="Elife">
        <title>Chloroplast acquisition without the gene transfer in kleptoplastic sea slugs, Plakobranchus ocellatus.</title>
        <authorList>
            <person name="Maeda T."/>
            <person name="Takahashi S."/>
            <person name="Yoshida T."/>
            <person name="Shimamura S."/>
            <person name="Takaki Y."/>
            <person name="Nagai Y."/>
            <person name="Toyoda A."/>
            <person name="Suzuki Y."/>
            <person name="Arimoto A."/>
            <person name="Ishii H."/>
            <person name="Satoh N."/>
            <person name="Nishiyama T."/>
            <person name="Hasebe M."/>
            <person name="Maruyama T."/>
            <person name="Minagawa J."/>
            <person name="Obokata J."/>
            <person name="Shigenobu S."/>
        </authorList>
    </citation>
    <scope>NUCLEOTIDE SEQUENCE [LARGE SCALE GENOMIC DNA]</scope>
</reference>
<evidence type="ECO:0000313" key="1">
    <source>
        <dbReference type="EMBL" id="GFN90865.1"/>
    </source>
</evidence>
<protein>
    <recommendedName>
        <fullName evidence="3">C2H2-type domain-containing protein</fullName>
    </recommendedName>
</protein>
<accession>A0AAV3Z8B2</accession>
<proteinExistence type="predicted"/>
<name>A0AAV3Z8B2_9GAST</name>
<comment type="caution">
    <text evidence="1">The sequence shown here is derived from an EMBL/GenBank/DDBJ whole genome shotgun (WGS) entry which is preliminary data.</text>
</comment>
<gene>
    <name evidence="1" type="ORF">PoB_001737100</name>
</gene>
<evidence type="ECO:0008006" key="3">
    <source>
        <dbReference type="Google" id="ProtNLM"/>
    </source>
</evidence>
<sequence length="176" mass="19527">MRHKNANLNAKRVQACLSAAEHVSCPGDHYDAAAPMSSFAKAQSASILFESLDDSVVLSAPIDHTTSPKHPSNGSNCATASASKRKLSHFSHDSAHRADLQLTCQHCNTLFQCSVSSMQIEQDAHLLRQMTIEDVKRKRVKEEEERQKQKLHSVSFRIQRMNTAGSLTANIHGHIW</sequence>
<dbReference type="EMBL" id="BLXT01002074">
    <property type="protein sequence ID" value="GFN90865.1"/>
    <property type="molecule type" value="Genomic_DNA"/>
</dbReference>
<evidence type="ECO:0000313" key="2">
    <source>
        <dbReference type="Proteomes" id="UP000735302"/>
    </source>
</evidence>
<organism evidence="1 2">
    <name type="scientific">Plakobranchus ocellatus</name>
    <dbReference type="NCBI Taxonomy" id="259542"/>
    <lineage>
        <taxon>Eukaryota</taxon>
        <taxon>Metazoa</taxon>
        <taxon>Spiralia</taxon>
        <taxon>Lophotrochozoa</taxon>
        <taxon>Mollusca</taxon>
        <taxon>Gastropoda</taxon>
        <taxon>Heterobranchia</taxon>
        <taxon>Euthyneura</taxon>
        <taxon>Panpulmonata</taxon>
        <taxon>Sacoglossa</taxon>
        <taxon>Placobranchoidea</taxon>
        <taxon>Plakobranchidae</taxon>
        <taxon>Plakobranchus</taxon>
    </lineage>
</organism>
<keyword evidence="2" id="KW-1185">Reference proteome</keyword>
<dbReference type="Proteomes" id="UP000735302">
    <property type="component" value="Unassembled WGS sequence"/>
</dbReference>